<dbReference type="AlphaFoldDB" id="A0A8H4QC35"/>
<name>A0A8H4QC35_9HYPO</name>
<gene>
    <name evidence="10" type="ORF">GQ602_000397</name>
</gene>
<evidence type="ECO:0000256" key="2">
    <source>
        <dbReference type="ARBA" id="ARBA00022574"/>
    </source>
</evidence>
<feature type="compositionally biased region" description="Basic and acidic residues" evidence="9">
    <location>
        <begin position="71"/>
        <end position="81"/>
    </location>
</feature>
<accession>A0A8H4QC35</accession>
<dbReference type="Proteomes" id="UP000562929">
    <property type="component" value="Unassembled WGS sequence"/>
</dbReference>
<dbReference type="GO" id="GO:0005634">
    <property type="term" value="C:nucleus"/>
    <property type="evidence" value="ECO:0007669"/>
    <property type="project" value="UniProtKB-SubCell"/>
</dbReference>
<dbReference type="GO" id="GO:0106004">
    <property type="term" value="P:tRNA (guanine-N7)-methylation"/>
    <property type="evidence" value="ECO:0007669"/>
    <property type="project" value="UniProtKB-UniRule"/>
</dbReference>
<evidence type="ECO:0000256" key="1">
    <source>
        <dbReference type="ARBA" id="ARBA00004123"/>
    </source>
</evidence>
<dbReference type="UniPathway" id="UPA00989"/>
<dbReference type="InterPro" id="IPR015943">
    <property type="entry name" value="WD40/YVTN_repeat-like_dom_sf"/>
</dbReference>
<feature type="region of interest" description="Disordered" evidence="9">
    <location>
        <begin position="177"/>
        <end position="200"/>
    </location>
</feature>
<keyword evidence="3 6" id="KW-0819">tRNA processing</keyword>
<evidence type="ECO:0000256" key="9">
    <source>
        <dbReference type="SAM" id="MobiDB-lite"/>
    </source>
</evidence>
<dbReference type="GO" id="GO:0005829">
    <property type="term" value="C:cytosol"/>
    <property type="evidence" value="ECO:0007669"/>
    <property type="project" value="TreeGrafter"/>
</dbReference>
<evidence type="ECO:0000256" key="5">
    <source>
        <dbReference type="ARBA" id="ARBA00023242"/>
    </source>
</evidence>
<evidence type="ECO:0000256" key="7">
    <source>
        <dbReference type="PROSITE-ProRule" id="PRU00221"/>
    </source>
</evidence>
<keyword evidence="11" id="KW-1185">Reference proteome</keyword>
<dbReference type="InterPro" id="IPR028884">
    <property type="entry name" value="Trm82"/>
</dbReference>
<keyword evidence="4 6" id="KW-0677">Repeat</keyword>
<feature type="repeat" description="WD" evidence="7">
    <location>
        <begin position="289"/>
        <end position="331"/>
    </location>
</feature>
<comment type="function">
    <text evidence="6">Required for the formation of N(7)-methylguanine at position 46 (m7G46) in tRNA. In the complex, it is required to stabilize and induce conformational changes of the catalytic subunit.</text>
</comment>
<dbReference type="PANTHER" id="PTHR16288:SF0">
    <property type="entry name" value="TRNA (GUANINE-N(7)-)-METHYLTRANSFERASE NON-CATALYTIC SUBUNIT WDR4"/>
    <property type="match status" value="1"/>
</dbReference>
<dbReference type="InterPro" id="IPR001680">
    <property type="entry name" value="WD40_rpt"/>
</dbReference>
<feature type="coiled-coil region" evidence="8">
    <location>
        <begin position="200"/>
        <end position="227"/>
    </location>
</feature>
<dbReference type="HAMAP" id="MF_03056">
    <property type="entry name" value="TRM82"/>
    <property type="match status" value="1"/>
</dbReference>
<keyword evidence="8" id="KW-0175">Coiled coil</keyword>
<dbReference type="EMBL" id="JAACLJ010000001">
    <property type="protein sequence ID" value="KAF4594784.1"/>
    <property type="molecule type" value="Genomic_DNA"/>
</dbReference>
<dbReference type="PANTHER" id="PTHR16288">
    <property type="entry name" value="WD40 REPEAT PROTEIN 4"/>
    <property type="match status" value="1"/>
</dbReference>
<feature type="compositionally biased region" description="Low complexity" evidence="9">
    <location>
        <begin position="505"/>
        <end position="514"/>
    </location>
</feature>
<evidence type="ECO:0000256" key="4">
    <source>
        <dbReference type="ARBA" id="ARBA00022737"/>
    </source>
</evidence>
<dbReference type="InterPro" id="IPR036322">
    <property type="entry name" value="WD40_repeat_dom_sf"/>
</dbReference>
<dbReference type="SUPFAM" id="SSF50978">
    <property type="entry name" value="WD40 repeat-like"/>
    <property type="match status" value="1"/>
</dbReference>
<evidence type="ECO:0000256" key="8">
    <source>
        <dbReference type="SAM" id="Coils"/>
    </source>
</evidence>
<evidence type="ECO:0008006" key="12">
    <source>
        <dbReference type="Google" id="ProtNLM"/>
    </source>
</evidence>
<keyword evidence="5 6" id="KW-0539">Nucleus</keyword>
<sequence length="524" mass="56584">MMKIPYNRLHTRGEILFAARSGRIHTFSLTTGKHISSWQHPDHKPWPTDASEPPAKRQRCDDDAAQAGHQDGVEEKQEGGKRKGKGKGKAEGRSVARVPDRAVVTHLTSTVDGRYLVAVSGHDKIIWVFEHDGQGVLTQFSQRTMPKRPSAIVIASDSQIISGDKFGDVYSLPLIPSTAPPESTSQQTPTIKKPAASSLTVHSKRNLEALKNQAKQLELQQQRGSDSEAPAYTTPAFELTLLLGHVSMLTALVLIESLEGPRYIVTADRDEHIRISRYAPQAHVIEAFCLGHTSFVNTLVVPDGRHDVLISGGGDEDLFVWDWKSAHLLTKTSILSIAREIVPETTKVAVSALSSLRWPSGREDEAYILAICEDIPAIFTWQLTKANTPTRPGAIQLAAAPLDLCLVPGSEDDPPRLVVAVNPSSSPAGKSLQAFRLTVNDDGRLAVDSEFIFSDDRLEADELDATPAEIRQLLYTVESLRKQTAGGDDEGSADAKAEGEGEGEASGPAEAGADTATAGVALET</sequence>
<comment type="pathway">
    <text evidence="6">tRNA modification; N(7)-methylguanine-tRNA biosynthesis.</text>
</comment>
<dbReference type="PROSITE" id="PS50082">
    <property type="entry name" value="WD_REPEATS_2"/>
    <property type="match status" value="1"/>
</dbReference>
<feature type="region of interest" description="Disordered" evidence="9">
    <location>
        <begin position="35"/>
        <end position="96"/>
    </location>
</feature>
<dbReference type="OrthoDB" id="339900at2759"/>
<comment type="subcellular location">
    <subcellularLocation>
        <location evidence="1 6">Nucleus</location>
    </subcellularLocation>
</comment>
<comment type="similarity">
    <text evidence="6">Belongs to the WD repeat TRM82 family.</text>
</comment>
<evidence type="ECO:0000313" key="11">
    <source>
        <dbReference type="Proteomes" id="UP000562929"/>
    </source>
</evidence>
<evidence type="ECO:0000313" key="10">
    <source>
        <dbReference type="EMBL" id="KAF4594784.1"/>
    </source>
</evidence>
<protein>
    <recommendedName>
        <fullName evidence="12">Transfer RNA methyltransferase 82</fullName>
    </recommendedName>
</protein>
<proteinExistence type="inferred from homology"/>
<dbReference type="SMART" id="SM00320">
    <property type="entry name" value="WD40"/>
    <property type="match status" value="3"/>
</dbReference>
<comment type="caution">
    <text evidence="10">The sequence shown here is derived from an EMBL/GenBank/DDBJ whole genome shotgun (WGS) entry which is preliminary data.</text>
</comment>
<dbReference type="Gene3D" id="2.130.10.10">
    <property type="entry name" value="YVTN repeat-like/Quinoprotein amine dehydrogenase"/>
    <property type="match status" value="1"/>
</dbReference>
<keyword evidence="2 6" id="KW-0853">WD repeat</keyword>
<evidence type="ECO:0000256" key="6">
    <source>
        <dbReference type="HAMAP-Rule" id="MF_03056"/>
    </source>
</evidence>
<feature type="compositionally biased region" description="Polar residues" evidence="9">
    <location>
        <begin position="180"/>
        <end position="190"/>
    </location>
</feature>
<reference evidence="10 11" key="1">
    <citation type="journal article" date="2020" name="G3 (Bethesda)">
        <title>Genetic Underpinnings of Host Manipulation by Ophiocordyceps as Revealed by Comparative Transcriptomics.</title>
        <authorList>
            <person name="Will I."/>
            <person name="Das B."/>
            <person name="Trinh T."/>
            <person name="Brachmann A."/>
            <person name="Ohm R.A."/>
            <person name="de Bekker C."/>
        </authorList>
    </citation>
    <scope>NUCLEOTIDE SEQUENCE [LARGE SCALE GENOMIC DNA]</scope>
    <source>
        <strain evidence="10 11">EC05</strain>
    </source>
</reference>
<feature type="region of interest" description="Disordered" evidence="9">
    <location>
        <begin position="483"/>
        <end position="524"/>
    </location>
</feature>
<evidence type="ECO:0000256" key="3">
    <source>
        <dbReference type="ARBA" id="ARBA00022694"/>
    </source>
</evidence>
<dbReference type="GO" id="GO:0043527">
    <property type="term" value="C:tRNA methyltransferase complex"/>
    <property type="evidence" value="ECO:0007669"/>
    <property type="project" value="TreeGrafter"/>
</dbReference>
<organism evidence="10 11">
    <name type="scientific">Ophiocordyceps camponoti-floridani</name>
    <dbReference type="NCBI Taxonomy" id="2030778"/>
    <lineage>
        <taxon>Eukaryota</taxon>
        <taxon>Fungi</taxon>
        <taxon>Dikarya</taxon>
        <taxon>Ascomycota</taxon>
        <taxon>Pezizomycotina</taxon>
        <taxon>Sordariomycetes</taxon>
        <taxon>Hypocreomycetidae</taxon>
        <taxon>Hypocreales</taxon>
        <taxon>Ophiocordycipitaceae</taxon>
        <taxon>Ophiocordyceps</taxon>
    </lineage>
</organism>